<evidence type="ECO:0000313" key="2">
    <source>
        <dbReference type="EMBL" id="MBB4037171.1"/>
    </source>
</evidence>
<evidence type="ECO:0000256" key="1">
    <source>
        <dbReference type="SAM" id="Phobius"/>
    </source>
</evidence>
<keyword evidence="1" id="KW-1133">Transmembrane helix</keyword>
<proteinExistence type="predicted"/>
<keyword evidence="1" id="KW-0472">Membrane</keyword>
<feature type="transmembrane region" description="Helical" evidence="1">
    <location>
        <begin position="7"/>
        <end position="25"/>
    </location>
</feature>
<sequence length="69" mass="7966">MKNWFRRFFFFLGLASFTFLLMRFLELLRNGGELVFTASLLGGHILIAIGISVLAAFLIKPRKTEQKEE</sequence>
<comment type="caution">
    <text evidence="2">The sequence shown here is derived from an EMBL/GenBank/DDBJ whole genome shotgun (WGS) entry which is preliminary data.</text>
</comment>
<protein>
    <submittedName>
        <fullName evidence="2">Formate-dependent nitrite reductase membrane component NrfD</fullName>
    </submittedName>
</protein>
<organism evidence="2 3">
    <name type="scientific">Dysgonomonas hofstadii</name>
    <dbReference type="NCBI Taxonomy" id="637886"/>
    <lineage>
        <taxon>Bacteria</taxon>
        <taxon>Pseudomonadati</taxon>
        <taxon>Bacteroidota</taxon>
        <taxon>Bacteroidia</taxon>
        <taxon>Bacteroidales</taxon>
        <taxon>Dysgonomonadaceae</taxon>
        <taxon>Dysgonomonas</taxon>
    </lineage>
</organism>
<gene>
    <name evidence="2" type="ORF">GGR21_003086</name>
</gene>
<dbReference type="AlphaFoldDB" id="A0A840CQ44"/>
<keyword evidence="3" id="KW-1185">Reference proteome</keyword>
<accession>A0A840CQ44</accession>
<feature type="transmembrane region" description="Helical" evidence="1">
    <location>
        <begin position="37"/>
        <end position="59"/>
    </location>
</feature>
<dbReference type="EMBL" id="JACIEP010000011">
    <property type="protein sequence ID" value="MBB4037171.1"/>
    <property type="molecule type" value="Genomic_DNA"/>
</dbReference>
<name>A0A840CQ44_9BACT</name>
<evidence type="ECO:0000313" key="3">
    <source>
        <dbReference type="Proteomes" id="UP000555103"/>
    </source>
</evidence>
<dbReference type="RefSeq" id="WP_183308031.1">
    <property type="nucleotide sequence ID" value="NZ_JACIEP010000011.1"/>
</dbReference>
<keyword evidence="1" id="KW-0812">Transmembrane</keyword>
<reference evidence="2 3" key="1">
    <citation type="submission" date="2020-08" db="EMBL/GenBank/DDBJ databases">
        <title>Genomic Encyclopedia of Type Strains, Phase IV (KMG-IV): sequencing the most valuable type-strain genomes for metagenomic binning, comparative biology and taxonomic classification.</title>
        <authorList>
            <person name="Goeker M."/>
        </authorList>
    </citation>
    <scope>NUCLEOTIDE SEQUENCE [LARGE SCALE GENOMIC DNA]</scope>
    <source>
        <strain evidence="2 3">DSM 104969</strain>
    </source>
</reference>
<dbReference type="Proteomes" id="UP000555103">
    <property type="component" value="Unassembled WGS sequence"/>
</dbReference>